<dbReference type="Proteomes" id="UP000011778">
    <property type="component" value="Unassembled WGS sequence"/>
</dbReference>
<accession>M3HAI3</accession>
<sequence length="213" mass="24529">MSKFFFREILYSKILGYFQLKKLIYKILILILFLDLLGCKKEISNSENLEPISFDPNRQIQVQILWEKKNFPLEMELYEGAAQRPVDLWATGNVKDLSEAPVSSKIEGSEFYLKPGSKKKFVLIVRNTTKEDFYFFAAPHSMLPAEGSLGFKFKCLCVNHAFYIPSNEIWYRVIELRIGTEALSKGLKISHTLVGMDEDRVRLYQKGIGAGLQ</sequence>
<organism evidence="1 2">
    <name type="scientific">Leptospira interrogans serovar Copenhageni str. LT2050</name>
    <dbReference type="NCBI Taxonomy" id="1001598"/>
    <lineage>
        <taxon>Bacteria</taxon>
        <taxon>Pseudomonadati</taxon>
        <taxon>Spirochaetota</taxon>
        <taxon>Spirochaetia</taxon>
        <taxon>Leptospirales</taxon>
        <taxon>Leptospiraceae</taxon>
        <taxon>Leptospira</taxon>
    </lineage>
</organism>
<evidence type="ECO:0000313" key="2">
    <source>
        <dbReference type="Proteomes" id="UP000011778"/>
    </source>
</evidence>
<name>M3HAI3_LEPIT</name>
<dbReference type="EMBL" id="AFMD02000327">
    <property type="protein sequence ID" value="EMG21339.1"/>
    <property type="molecule type" value="Genomic_DNA"/>
</dbReference>
<evidence type="ECO:0000313" key="1">
    <source>
        <dbReference type="EMBL" id="EMG21339.1"/>
    </source>
</evidence>
<comment type="caution">
    <text evidence="1">The sequence shown here is derived from an EMBL/GenBank/DDBJ whole genome shotgun (WGS) entry which is preliminary data.</text>
</comment>
<protein>
    <recommendedName>
        <fullName evidence="3">Lipoprotein</fullName>
    </recommendedName>
</protein>
<dbReference type="AlphaFoldDB" id="M3HAI3"/>
<gene>
    <name evidence="1" type="ORF">LEP1GSC150_3556</name>
</gene>
<reference evidence="1 2" key="1">
    <citation type="submission" date="2013-02" db="EMBL/GenBank/DDBJ databases">
        <authorList>
            <person name="Harkins D.M."/>
            <person name="Durkin A.S."/>
            <person name="Brinkac L.M."/>
            <person name="Haft D.H."/>
            <person name="Selengut J.D."/>
            <person name="Sanka R."/>
            <person name="DePew J."/>
            <person name="Purushe J."/>
            <person name="Tulsiani S.M."/>
            <person name="Graham G.C."/>
            <person name="Burns M.-A."/>
            <person name="Dohnt M.F."/>
            <person name="Smythe L.D."/>
            <person name="McKay D.B."/>
            <person name="Craig S.B."/>
            <person name="Vinetz J.M."/>
            <person name="Sutton G.G."/>
            <person name="Nierman W.C."/>
            <person name="Fouts D.E."/>
        </authorList>
    </citation>
    <scope>NUCLEOTIDE SEQUENCE [LARGE SCALE GENOMIC DNA]</scope>
    <source>
        <strain evidence="1 2">LT2050</strain>
    </source>
</reference>
<proteinExistence type="predicted"/>
<dbReference type="NCBIfam" id="NF047614">
    <property type="entry name" value="LIC11469_fam"/>
    <property type="match status" value="1"/>
</dbReference>
<evidence type="ECO:0008006" key="3">
    <source>
        <dbReference type="Google" id="ProtNLM"/>
    </source>
</evidence>